<protein>
    <recommendedName>
        <fullName evidence="3 5">Acylphosphatase</fullName>
        <ecNumber evidence="2 5">3.6.1.7</ecNumber>
    </recommendedName>
</protein>
<dbReference type="RefSeq" id="WP_244349687.1">
    <property type="nucleotide sequence ID" value="NZ_JAFIRA010000010.1"/>
</dbReference>
<evidence type="ECO:0000256" key="8">
    <source>
        <dbReference type="SAM" id="MobiDB-lite"/>
    </source>
</evidence>
<dbReference type="Pfam" id="PF00708">
    <property type="entry name" value="Acylphosphatase"/>
    <property type="match status" value="1"/>
</dbReference>
<dbReference type="InterPro" id="IPR036046">
    <property type="entry name" value="Acylphosphatase-like_dom_sf"/>
</dbReference>
<evidence type="ECO:0000256" key="6">
    <source>
        <dbReference type="RuleBase" id="RU000553"/>
    </source>
</evidence>
<dbReference type="PROSITE" id="PS51160">
    <property type="entry name" value="ACYLPHOSPHATASE_3"/>
    <property type="match status" value="1"/>
</dbReference>
<evidence type="ECO:0000313" key="10">
    <source>
        <dbReference type="EMBL" id="MCJ2542421.1"/>
    </source>
</evidence>
<feature type="region of interest" description="Disordered" evidence="8">
    <location>
        <begin position="66"/>
        <end position="100"/>
    </location>
</feature>
<keyword evidence="5 6" id="KW-0378">Hydrolase</keyword>
<dbReference type="InterPro" id="IPR001792">
    <property type="entry name" value="Acylphosphatase-like_dom"/>
</dbReference>
<gene>
    <name evidence="10" type="ORF">JX360_05790</name>
</gene>
<accession>A0ABT0C9F9</accession>
<comment type="caution">
    <text evidence="10">The sequence shown here is derived from an EMBL/GenBank/DDBJ whole genome shotgun (WGS) entry which is preliminary data.</text>
</comment>
<name>A0ABT0C9F9_THEVL</name>
<dbReference type="PROSITE" id="PS00151">
    <property type="entry name" value="ACYLPHOSPHATASE_2"/>
    <property type="match status" value="1"/>
</dbReference>
<sequence>MSDKVRVHVWVRGRVQGVGFRAYTEAMARKVGVQGWVRNLRDGRVEAVFEGSPSAVEAMVAWCEQGSPGSKVESLERRSEAPEDLEGFQIRPTPQEQEGS</sequence>
<evidence type="ECO:0000256" key="7">
    <source>
        <dbReference type="RuleBase" id="RU004168"/>
    </source>
</evidence>
<evidence type="ECO:0000313" key="11">
    <source>
        <dbReference type="Proteomes" id="UP000830835"/>
    </source>
</evidence>
<dbReference type="EC" id="3.6.1.7" evidence="2 5"/>
<dbReference type="EMBL" id="JAFIRA010000010">
    <property type="protein sequence ID" value="MCJ2542421.1"/>
    <property type="molecule type" value="Genomic_DNA"/>
</dbReference>
<evidence type="ECO:0000256" key="2">
    <source>
        <dbReference type="ARBA" id="ARBA00012150"/>
    </source>
</evidence>
<dbReference type="PROSITE" id="PS00150">
    <property type="entry name" value="ACYLPHOSPHATASE_1"/>
    <property type="match status" value="1"/>
</dbReference>
<comment type="similarity">
    <text evidence="1 7">Belongs to the acylphosphatase family.</text>
</comment>
<dbReference type="InterPro" id="IPR017968">
    <property type="entry name" value="Acylphosphatase_CS"/>
</dbReference>
<dbReference type="PRINTS" id="PR00112">
    <property type="entry name" value="ACYLPHPHTASE"/>
</dbReference>
<evidence type="ECO:0000256" key="5">
    <source>
        <dbReference type="PROSITE-ProRule" id="PRU00520"/>
    </source>
</evidence>
<dbReference type="InterPro" id="IPR020456">
    <property type="entry name" value="Acylphosphatase"/>
</dbReference>
<comment type="catalytic activity">
    <reaction evidence="4 5 6">
        <text>an acyl phosphate + H2O = a carboxylate + phosphate + H(+)</text>
        <dbReference type="Rhea" id="RHEA:14965"/>
        <dbReference type="ChEBI" id="CHEBI:15377"/>
        <dbReference type="ChEBI" id="CHEBI:15378"/>
        <dbReference type="ChEBI" id="CHEBI:29067"/>
        <dbReference type="ChEBI" id="CHEBI:43474"/>
        <dbReference type="ChEBI" id="CHEBI:59918"/>
        <dbReference type="EC" id="3.6.1.7"/>
    </reaction>
</comment>
<dbReference type="PANTHER" id="PTHR47268">
    <property type="entry name" value="ACYLPHOSPHATASE"/>
    <property type="match status" value="1"/>
</dbReference>
<dbReference type="Gene3D" id="3.30.70.100">
    <property type="match status" value="1"/>
</dbReference>
<dbReference type="PANTHER" id="PTHR47268:SF4">
    <property type="entry name" value="ACYLPHOSPHATASE"/>
    <property type="match status" value="1"/>
</dbReference>
<organism evidence="10 11">
    <name type="scientific">Thermostichus vulcanus str. 'Rupite'</name>
    <dbReference type="NCBI Taxonomy" id="2813851"/>
    <lineage>
        <taxon>Bacteria</taxon>
        <taxon>Bacillati</taxon>
        <taxon>Cyanobacteriota</taxon>
        <taxon>Cyanophyceae</taxon>
        <taxon>Thermostichales</taxon>
        <taxon>Thermostichaceae</taxon>
        <taxon>Thermostichus</taxon>
    </lineage>
</organism>
<keyword evidence="11" id="KW-1185">Reference proteome</keyword>
<evidence type="ECO:0000256" key="1">
    <source>
        <dbReference type="ARBA" id="ARBA00005614"/>
    </source>
</evidence>
<dbReference type="SUPFAM" id="SSF54975">
    <property type="entry name" value="Acylphosphatase/BLUF domain-like"/>
    <property type="match status" value="1"/>
</dbReference>
<evidence type="ECO:0000256" key="4">
    <source>
        <dbReference type="ARBA" id="ARBA00047645"/>
    </source>
</evidence>
<proteinExistence type="inferred from homology"/>
<feature type="active site" evidence="5">
    <location>
        <position position="21"/>
    </location>
</feature>
<evidence type="ECO:0000256" key="3">
    <source>
        <dbReference type="ARBA" id="ARBA00015991"/>
    </source>
</evidence>
<reference evidence="10" key="1">
    <citation type="submission" date="2021-02" db="EMBL/GenBank/DDBJ databases">
        <title>The CRISPR/cas machinery reduction and long-range gene transfer in the hot spring cyanobacterium Synechococcus.</title>
        <authorList>
            <person name="Dvorak P."/>
            <person name="Jahodarova E."/>
            <person name="Hasler P."/>
            <person name="Poulickova A."/>
        </authorList>
    </citation>
    <scope>NUCLEOTIDE SEQUENCE</scope>
    <source>
        <strain evidence="10">Rupite</strain>
    </source>
</reference>
<feature type="active site" evidence="5">
    <location>
        <position position="39"/>
    </location>
</feature>
<evidence type="ECO:0000259" key="9">
    <source>
        <dbReference type="PROSITE" id="PS51160"/>
    </source>
</evidence>
<feature type="domain" description="Acylphosphatase-like" evidence="9">
    <location>
        <begin position="6"/>
        <end position="92"/>
    </location>
</feature>
<dbReference type="Proteomes" id="UP000830835">
    <property type="component" value="Unassembled WGS sequence"/>
</dbReference>